<name>A0AA40C468_9PEZI</name>
<dbReference type="EMBL" id="JAULSU010000003">
    <property type="protein sequence ID" value="KAK0623678.1"/>
    <property type="molecule type" value="Genomic_DNA"/>
</dbReference>
<accession>A0AA40C468</accession>
<reference evidence="2" key="1">
    <citation type="submission" date="2023-06" db="EMBL/GenBank/DDBJ databases">
        <title>Genome-scale phylogeny and comparative genomics of the fungal order Sordariales.</title>
        <authorList>
            <consortium name="Lawrence Berkeley National Laboratory"/>
            <person name="Hensen N."/>
            <person name="Bonometti L."/>
            <person name="Westerberg I."/>
            <person name="Brannstrom I.O."/>
            <person name="Guillou S."/>
            <person name="Cros-Aarteil S."/>
            <person name="Calhoun S."/>
            <person name="Haridas S."/>
            <person name="Kuo A."/>
            <person name="Mondo S."/>
            <person name="Pangilinan J."/>
            <person name="Riley R."/>
            <person name="Labutti K."/>
            <person name="Andreopoulos B."/>
            <person name="Lipzen A."/>
            <person name="Chen C."/>
            <person name="Yanf M."/>
            <person name="Daum C."/>
            <person name="Ng V."/>
            <person name="Clum A."/>
            <person name="Steindorff A."/>
            <person name="Ohm R."/>
            <person name="Martin F."/>
            <person name="Silar P."/>
            <person name="Natvig D."/>
            <person name="Lalanne C."/>
            <person name="Gautier V."/>
            <person name="Ament-Velasquez S.L."/>
            <person name="Kruys A."/>
            <person name="Hutchinson M.I."/>
            <person name="Powell A.J."/>
            <person name="Barry K."/>
            <person name="Miller A.N."/>
            <person name="Grigoriev I.V."/>
            <person name="Debuchy R."/>
            <person name="Gladieux P."/>
            <person name="Thoren M.H."/>
            <person name="Johannesson H."/>
        </authorList>
    </citation>
    <scope>NUCLEOTIDE SEQUENCE</scope>
    <source>
        <strain evidence="2">CBS 606.72</strain>
    </source>
</reference>
<keyword evidence="1" id="KW-1133">Transmembrane helix</keyword>
<keyword evidence="3" id="KW-1185">Reference proteome</keyword>
<evidence type="ECO:0000313" key="3">
    <source>
        <dbReference type="Proteomes" id="UP001175000"/>
    </source>
</evidence>
<gene>
    <name evidence="2" type="ORF">B0T14DRAFT_427545</name>
</gene>
<keyword evidence="1" id="KW-0472">Membrane</keyword>
<dbReference type="Proteomes" id="UP001175000">
    <property type="component" value="Unassembled WGS sequence"/>
</dbReference>
<dbReference type="AlphaFoldDB" id="A0AA40C468"/>
<evidence type="ECO:0000256" key="1">
    <source>
        <dbReference type="SAM" id="Phobius"/>
    </source>
</evidence>
<feature type="transmembrane region" description="Helical" evidence="1">
    <location>
        <begin position="732"/>
        <end position="757"/>
    </location>
</feature>
<sequence>MVSVLTLTVAEVSGLIAAAVMVVQFALPALCVVIMIQYVGTDNTAATWSVVNRMISNTIWPFLLRADTVGTVNRSATAIASTWAVTICAVLVVITSVVTPLGLREETVPYSSQPLDLQYVKDTSPWGLATMDRPDRELSRYCEFGRNLNCPGQFQGVRFLEIPPGSGNFTSVRDNNQTSIINTTLPENFTAMFTSATSEPGNTLSGLFNIQYRRWDLTRHGLADFGKPRVKGVDAATENLMALNDIFIREGVVIDMRDTGNPGVGFRNHTIPVGLAYGGTWSEDLTWLEPVTACADTNTSIEFEKADTVNAFTDRETAYLVDRGGFQGLSIADLEAPPWGDNQTLDLAGRAQKAARQYNVLLAALLNITLPLGPDNQTLPRFNLSSDPFSGPTGWLVSSQDPEAVVNDELRSPFGFSFSSNLSTTGDIVPRPADLPPAYPDGMRRMFASNFTAIAQICSGWYTLEGRLDLRATNISNPAVKCGMFVGAGLWEQLSEDETQTVSRSHKKLYVCASAVRTAVKTVDFVYNGTDSSDMRLENLRVANVTDKTWTDDSSRPLWAVETSEPRAAYFDPLWGLVSQAYENFPGFYTTRADTLWLPFGSSFVLNFGQTVGSDAIAAASVPQLNLDGLYGNVFGGDVHDNGYYSGRLSYALSLRWIELSKSVQTASLIPSLMMTDALARVLVGTKTAIRSKPIGWPPKMASEDPDVGLSTATGLVYERVIRYDLRYGIPAFITLFVFAVVLIWSGSVLLTSWTVLRTLQRQYNQISTGRLVTNLMFPGRSDPNQPSSAWAAGDGGLLLRFGRVKEPMQDHFCLVQARQDGYQWAEKGESTPLGREGGP</sequence>
<keyword evidence="1" id="KW-0812">Transmembrane</keyword>
<feature type="transmembrane region" description="Helical" evidence="1">
    <location>
        <begin position="76"/>
        <end position="103"/>
    </location>
</feature>
<proteinExistence type="predicted"/>
<feature type="transmembrane region" description="Helical" evidence="1">
    <location>
        <begin position="12"/>
        <end position="39"/>
    </location>
</feature>
<comment type="caution">
    <text evidence="2">The sequence shown here is derived from an EMBL/GenBank/DDBJ whole genome shotgun (WGS) entry which is preliminary data.</text>
</comment>
<protein>
    <submittedName>
        <fullName evidence="2">Uncharacterized protein</fullName>
    </submittedName>
</protein>
<evidence type="ECO:0000313" key="2">
    <source>
        <dbReference type="EMBL" id="KAK0623678.1"/>
    </source>
</evidence>
<organism evidence="2 3">
    <name type="scientific">Immersiella caudata</name>
    <dbReference type="NCBI Taxonomy" id="314043"/>
    <lineage>
        <taxon>Eukaryota</taxon>
        <taxon>Fungi</taxon>
        <taxon>Dikarya</taxon>
        <taxon>Ascomycota</taxon>
        <taxon>Pezizomycotina</taxon>
        <taxon>Sordariomycetes</taxon>
        <taxon>Sordariomycetidae</taxon>
        <taxon>Sordariales</taxon>
        <taxon>Lasiosphaeriaceae</taxon>
        <taxon>Immersiella</taxon>
    </lineage>
</organism>